<organism evidence="2 3">
    <name type="scientific">Quercus lobata</name>
    <name type="common">Valley oak</name>
    <dbReference type="NCBI Taxonomy" id="97700"/>
    <lineage>
        <taxon>Eukaryota</taxon>
        <taxon>Viridiplantae</taxon>
        <taxon>Streptophyta</taxon>
        <taxon>Embryophyta</taxon>
        <taxon>Tracheophyta</taxon>
        <taxon>Spermatophyta</taxon>
        <taxon>Magnoliopsida</taxon>
        <taxon>eudicotyledons</taxon>
        <taxon>Gunneridae</taxon>
        <taxon>Pentapetalae</taxon>
        <taxon>rosids</taxon>
        <taxon>fabids</taxon>
        <taxon>Fagales</taxon>
        <taxon>Fagaceae</taxon>
        <taxon>Quercus</taxon>
    </lineage>
</organism>
<name>A0A7N2L8I8_QUELO</name>
<reference evidence="2" key="2">
    <citation type="submission" date="2021-01" db="UniProtKB">
        <authorList>
            <consortium name="EnsemblPlants"/>
        </authorList>
    </citation>
    <scope>IDENTIFICATION</scope>
</reference>
<evidence type="ECO:0000256" key="1">
    <source>
        <dbReference type="SAM" id="MobiDB-lite"/>
    </source>
</evidence>
<feature type="region of interest" description="Disordered" evidence="1">
    <location>
        <begin position="275"/>
        <end position="296"/>
    </location>
</feature>
<dbReference type="EMBL" id="LRBV02000003">
    <property type="status" value="NOT_ANNOTATED_CDS"/>
    <property type="molecule type" value="Genomic_DNA"/>
</dbReference>
<dbReference type="Proteomes" id="UP000594261">
    <property type="component" value="Chromosome 3"/>
</dbReference>
<feature type="compositionally biased region" description="Basic and acidic residues" evidence="1">
    <location>
        <begin position="285"/>
        <end position="296"/>
    </location>
</feature>
<keyword evidence="3" id="KW-1185">Reference proteome</keyword>
<dbReference type="Gramene" id="QL03p053146:mrna">
    <property type="protein sequence ID" value="QL03p053146:mrna"/>
    <property type="gene ID" value="QL03p053146"/>
</dbReference>
<evidence type="ECO:0000313" key="3">
    <source>
        <dbReference type="Proteomes" id="UP000594261"/>
    </source>
</evidence>
<dbReference type="InParanoid" id="A0A7N2L8I8"/>
<dbReference type="AlphaFoldDB" id="A0A7N2L8I8"/>
<protein>
    <submittedName>
        <fullName evidence="2">Uncharacterized protein</fullName>
    </submittedName>
</protein>
<evidence type="ECO:0000313" key="2">
    <source>
        <dbReference type="EnsemblPlants" id="QL03p053146:mrna"/>
    </source>
</evidence>
<feature type="compositionally biased region" description="Basic and acidic residues" evidence="1">
    <location>
        <begin position="358"/>
        <end position="373"/>
    </location>
</feature>
<accession>A0A7N2L8I8</accession>
<dbReference type="EnsemblPlants" id="QL03p053146:mrna">
    <property type="protein sequence ID" value="QL03p053146:mrna"/>
    <property type="gene ID" value="QL03p053146"/>
</dbReference>
<feature type="region of interest" description="Disordered" evidence="1">
    <location>
        <begin position="337"/>
        <end position="385"/>
    </location>
</feature>
<sequence>MDVNQPNFTLQVIYTDEEIRRLKKGSTRLVSTSVSCELGALPFVMDTILRFNPDIDPACPLCGESPQTSVHIFIHSQAARALWFVEMNIQKSLWQIRSRMKEYMRTVPESSLSIPKLRDVKWSSPPEGALKINCDTAIGQDKAYLAIVARDWRGTLVLLCPKEWKSTSLSKPKMKLSAGLVDSLEFEWTPREANMAAHVLASWSLTNRVANYFVLGSAPAVLSDSNCKGPNIAQKDYRAVEVTEKKEVPAAMWVVSAEPNFDQTENKISASKEIKGPAEAVATAREPHDSPMPKEVRKEWTCDICQLTTQNSTAKKTEQPVEELLKIVSTKGVKQRTITNQEEKQQGQPKSVLASTAKKSDQLKKEELEKRVSTMDQNRRKKLLV</sequence>
<reference evidence="2 3" key="1">
    <citation type="journal article" date="2016" name="G3 (Bethesda)">
        <title>First Draft Assembly and Annotation of the Genome of a California Endemic Oak Quercus lobata Nee (Fagaceae).</title>
        <authorList>
            <person name="Sork V.L."/>
            <person name="Fitz-Gibbon S.T."/>
            <person name="Puiu D."/>
            <person name="Crepeau M."/>
            <person name="Gugger P.F."/>
            <person name="Sherman R."/>
            <person name="Stevens K."/>
            <person name="Langley C.H."/>
            <person name="Pellegrini M."/>
            <person name="Salzberg S.L."/>
        </authorList>
    </citation>
    <scope>NUCLEOTIDE SEQUENCE [LARGE SCALE GENOMIC DNA]</scope>
    <source>
        <strain evidence="2 3">cv. SW786</strain>
    </source>
</reference>
<proteinExistence type="predicted"/>